<protein>
    <submittedName>
        <fullName evidence="7">Uncharacterized protein</fullName>
    </submittedName>
</protein>
<dbReference type="OrthoDB" id="537726at2759"/>
<comment type="caution">
    <text evidence="7">The sequence shown here is derived from an EMBL/GenBank/DDBJ whole genome shotgun (WGS) entry which is preliminary data.</text>
</comment>
<gene>
    <name evidence="7" type="ORF">HYH03_016971</name>
</gene>
<evidence type="ECO:0000256" key="6">
    <source>
        <dbReference type="SAM" id="SignalP"/>
    </source>
</evidence>
<dbReference type="PANTHER" id="PTHR13193">
    <property type="entry name" value="CGI-140"/>
    <property type="match status" value="1"/>
</dbReference>
<dbReference type="EMBL" id="JAEHOE010000154">
    <property type="protein sequence ID" value="KAG2484236.1"/>
    <property type="molecule type" value="Genomic_DNA"/>
</dbReference>
<keyword evidence="8" id="KW-1185">Reference proteome</keyword>
<dbReference type="GO" id="GO:0044183">
    <property type="term" value="F:protein folding chaperone"/>
    <property type="evidence" value="ECO:0007669"/>
    <property type="project" value="InterPro"/>
</dbReference>
<dbReference type="Pfam" id="PF03669">
    <property type="entry name" value="ASTER"/>
    <property type="match status" value="1"/>
</dbReference>
<evidence type="ECO:0000313" key="7">
    <source>
        <dbReference type="EMBL" id="KAG2484236.1"/>
    </source>
</evidence>
<reference evidence="7" key="1">
    <citation type="journal article" date="2020" name="bioRxiv">
        <title>Comparative genomics of Chlamydomonas.</title>
        <authorList>
            <person name="Craig R.J."/>
            <person name="Hasan A.R."/>
            <person name="Ness R.W."/>
            <person name="Keightley P.D."/>
        </authorList>
    </citation>
    <scope>NUCLEOTIDE SEQUENCE</scope>
    <source>
        <strain evidence="7">CCAP 11/70</strain>
    </source>
</reference>
<name>A0A835XL36_9CHLO</name>
<evidence type="ECO:0000256" key="2">
    <source>
        <dbReference type="ARBA" id="ARBA00009066"/>
    </source>
</evidence>
<evidence type="ECO:0000256" key="5">
    <source>
        <dbReference type="ARBA" id="ARBA00023136"/>
    </source>
</evidence>
<feature type="signal peptide" evidence="6">
    <location>
        <begin position="1"/>
        <end position="28"/>
    </location>
</feature>
<keyword evidence="4" id="KW-1133">Transmembrane helix</keyword>
<sequence length="74" mass="7591">MILGLVGMLSKVRLFSFAALAFIASAYIQRGPDTDTKQIFMAGMFSVAGMLMAHLQPPGAPATNATASATAAAT</sequence>
<dbReference type="GO" id="GO:0005789">
    <property type="term" value="C:endoplasmic reticulum membrane"/>
    <property type="evidence" value="ECO:0007669"/>
    <property type="project" value="InterPro"/>
</dbReference>
<organism evidence="7 8">
    <name type="scientific">Edaphochlamys debaryana</name>
    <dbReference type="NCBI Taxonomy" id="47281"/>
    <lineage>
        <taxon>Eukaryota</taxon>
        <taxon>Viridiplantae</taxon>
        <taxon>Chlorophyta</taxon>
        <taxon>core chlorophytes</taxon>
        <taxon>Chlorophyceae</taxon>
        <taxon>CS clade</taxon>
        <taxon>Chlamydomonadales</taxon>
        <taxon>Chlamydomonadales incertae sedis</taxon>
        <taxon>Edaphochlamys</taxon>
    </lineage>
</organism>
<keyword evidence="6" id="KW-0732">Signal</keyword>
<comment type="similarity">
    <text evidence="2">Belongs to the Asterix family.</text>
</comment>
<comment type="subcellular location">
    <subcellularLocation>
        <location evidence="1">Membrane</location>
    </subcellularLocation>
</comment>
<dbReference type="PANTHER" id="PTHR13193:SF0">
    <property type="entry name" value="PAT COMPLEX SUBUNIT ASTERIX"/>
    <property type="match status" value="1"/>
</dbReference>
<evidence type="ECO:0000256" key="4">
    <source>
        <dbReference type="ARBA" id="ARBA00022989"/>
    </source>
</evidence>
<keyword evidence="3" id="KW-0812">Transmembrane</keyword>
<proteinExistence type="inferred from homology"/>
<feature type="chain" id="PRO_5032523582" evidence="6">
    <location>
        <begin position="29"/>
        <end position="74"/>
    </location>
</feature>
<evidence type="ECO:0000256" key="1">
    <source>
        <dbReference type="ARBA" id="ARBA00004370"/>
    </source>
</evidence>
<keyword evidence="5" id="KW-0472">Membrane</keyword>
<evidence type="ECO:0000256" key="3">
    <source>
        <dbReference type="ARBA" id="ARBA00022692"/>
    </source>
</evidence>
<evidence type="ECO:0000313" key="8">
    <source>
        <dbReference type="Proteomes" id="UP000612055"/>
    </source>
</evidence>
<dbReference type="GO" id="GO:0045048">
    <property type="term" value="P:protein insertion into ER membrane"/>
    <property type="evidence" value="ECO:0007669"/>
    <property type="project" value="InterPro"/>
</dbReference>
<dbReference type="Proteomes" id="UP000612055">
    <property type="component" value="Unassembled WGS sequence"/>
</dbReference>
<dbReference type="AlphaFoldDB" id="A0A835XL36"/>
<accession>A0A835XL36</accession>
<dbReference type="InterPro" id="IPR005351">
    <property type="entry name" value="ASTER"/>
</dbReference>